<keyword evidence="3" id="KW-1185">Reference proteome</keyword>
<reference evidence="2" key="1">
    <citation type="submission" date="2016-11" db="EMBL/GenBank/DDBJ databases">
        <title>The genome sequence of Colletotrichum cuscutae.</title>
        <authorList>
            <person name="Baroncelli R."/>
        </authorList>
    </citation>
    <scope>NUCLEOTIDE SEQUENCE</scope>
    <source>
        <strain evidence="2">IMI 304802</strain>
    </source>
</reference>
<dbReference type="InterPro" id="IPR009003">
    <property type="entry name" value="Peptidase_S1_PA"/>
</dbReference>
<dbReference type="InterPro" id="IPR043504">
    <property type="entry name" value="Peptidase_S1_PA_chymotrypsin"/>
</dbReference>
<comment type="caution">
    <text evidence="2">The sequence shown here is derived from an EMBL/GenBank/DDBJ whole genome shotgun (WGS) entry which is preliminary data.</text>
</comment>
<proteinExistence type="predicted"/>
<sequence>MDQPKPPSDNEKQLYYYGLPSRPILVARSDSITNPWNSIERNGWVRRKCLAAVGTNHLIVRLWNDHDGSGSLTNDIVTALTRYNLDWNAIDILRVGYLEDNEADFPVTMFVSARKDCTTWRTAFEAATECRRVLGEHGVFDVHCEIKEASTQQMVSPSATPTSRPTLVTNLPDPTVSVFNINNTKWTWPYLEFGYDLTDGLGVPIATHEVPERQGTKGIYLRVKHSNNDQKSTSTVFALTCRHVCFCPDDVDDWLPENEWQQTTKRLVVQPGEPHQRKRTKDAEYHITQISKRIIGLEKSVPSHTERQKDEYSVYQKSLATLLDIQKHFSGLENLDNRVFGEVAYSRNYSLGSHGQLQDWCLIRLHQAAHQQPLDQLSNKVMLGSSSTVSRLFPFGETVHENGVLGLTSSVVPAAEIMTTVPALLVGKYGSGSQATVGVFNQVKSVRRQLAKSSEHFQSKEFCVISANASVDVQACFSVEGDSGSVVFDVDGRVVGIITAGVTRTKILEGSDDYDLDRAVDVTTEHSQFQATPQTIPQLIALAHDFTPTSGHYLSLIFAYCRLTLFSSTNNYNMAEPDKDSAEAVLPGNEEVEEDGVADELDEERDEIFTNLS</sequence>
<dbReference type="AlphaFoldDB" id="A0AAI9YA88"/>
<dbReference type="SUPFAM" id="SSF50494">
    <property type="entry name" value="Trypsin-like serine proteases"/>
    <property type="match status" value="1"/>
</dbReference>
<protein>
    <submittedName>
        <fullName evidence="2">Uncharacterized protein</fullName>
    </submittedName>
</protein>
<feature type="compositionally biased region" description="Acidic residues" evidence="1">
    <location>
        <begin position="590"/>
        <end position="606"/>
    </location>
</feature>
<evidence type="ECO:0000313" key="3">
    <source>
        <dbReference type="Proteomes" id="UP001239213"/>
    </source>
</evidence>
<evidence type="ECO:0000313" key="2">
    <source>
        <dbReference type="EMBL" id="KAK1492700.1"/>
    </source>
</evidence>
<dbReference type="Gene3D" id="2.40.10.10">
    <property type="entry name" value="Trypsin-like serine proteases"/>
    <property type="match status" value="1"/>
</dbReference>
<gene>
    <name evidence="2" type="ORF">CCUS01_13978</name>
</gene>
<accession>A0AAI9YA88</accession>
<name>A0AAI9YA88_9PEZI</name>
<dbReference type="EMBL" id="MPDP01000028">
    <property type="protein sequence ID" value="KAK1492700.1"/>
    <property type="molecule type" value="Genomic_DNA"/>
</dbReference>
<evidence type="ECO:0000256" key="1">
    <source>
        <dbReference type="SAM" id="MobiDB-lite"/>
    </source>
</evidence>
<feature type="region of interest" description="Disordered" evidence="1">
    <location>
        <begin position="590"/>
        <end position="613"/>
    </location>
</feature>
<organism evidence="2 3">
    <name type="scientific">Colletotrichum cuscutae</name>
    <dbReference type="NCBI Taxonomy" id="1209917"/>
    <lineage>
        <taxon>Eukaryota</taxon>
        <taxon>Fungi</taxon>
        <taxon>Dikarya</taxon>
        <taxon>Ascomycota</taxon>
        <taxon>Pezizomycotina</taxon>
        <taxon>Sordariomycetes</taxon>
        <taxon>Hypocreomycetidae</taxon>
        <taxon>Glomerellales</taxon>
        <taxon>Glomerellaceae</taxon>
        <taxon>Colletotrichum</taxon>
        <taxon>Colletotrichum acutatum species complex</taxon>
    </lineage>
</organism>
<dbReference type="Proteomes" id="UP001239213">
    <property type="component" value="Unassembled WGS sequence"/>
</dbReference>